<evidence type="ECO:0000313" key="1">
    <source>
        <dbReference type="EMBL" id="MPM43820.1"/>
    </source>
</evidence>
<dbReference type="EMBL" id="VSSQ01010247">
    <property type="protein sequence ID" value="MPM43820.1"/>
    <property type="molecule type" value="Genomic_DNA"/>
</dbReference>
<organism evidence="1">
    <name type="scientific">bioreactor metagenome</name>
    <dbReference type="NCBI Taxonomy" id="1076179"/>
    <lineage>
        <taxon>unclassified sequences</taxon>
        <taxon>metagenomes</taxon>
        <taxon>ecological metagenomes</taxon>
    </lineage>
</organism>
<protein>
    <submittedName>
        <fullName evidence="1">Uncharacterized protein</fullName>
    </submittedName>
</protein>
<accession>A0A644ZS86</accession>
<dbReference type="AlphaFoldDB" id="A0A644ZS86"/>
<sequence length="133" mass="15110">MNALRRFFGLNERTFDALDLLLLGGDGNEVSRLVPSALLFYNPFNPLDFAKRILVLSHGELAFVHFLFHGLRVVAAVDVQAAVFHFKDLVADMIEKIAVMGNDDIRAAEHRKVRFQPLKRSDVEMVGRFVQQK</sequence>
<reference evidence="1" key="1">
    <citation type="submission" date="2019-08" db="EMBL/GenBank/DDBJ databases">
        <authorList>
            <person name="Kucharzyk K."/>
            <person name="Murdoch R.W."/>
            <person name="Higgins S."/>
            <person name="Loffler F."/>
        </authorList>
    </citation>
    <scope>NUCLEOTIDE SEQUENCE</scope>
</reference>
<dbReference type="AntiFam" id="ANF00142">
    <property type="entry name" value="Shadow ORF (opposite yadG)"/>
</dbReference>
<comment type="caution">
    <text evidence="1">The sequence shown here is derived from an EMBL/GenBank/DDBJ whole genome shotgun (WGS) entry which is preliminary data.</text>
</comment>
<proteinExistence type="predicted"/>
<name>A0A644ZS86_9ZZZZ</name>
<gene>
    <name evidence="1" type="ORF">SDC9_90497</name>
</gene>